<protein>
    <recommendedName>
        <fullName evidence="3">ABC transporter domain-containing protein</fullName>
    </recommendedName>
</protein>
<evidence type="ECO:0000313" key="4">
    <source>
        <dbReference type="EMBL" id="KAK0723567.1"/>
    </source>
</evidence>
<gene>
    <name evidence="4" type="ORF">B0T26DRAFT_750832</name>
</gene>
<keyword evidence="1" id="KW-0813">Transport</keyword>
<keyword evidence="2" id="KW-0812">Transmembrane</keyword>
<dbReference type="AlphaFoldDB" id="A0AA40AX36"/>
<organism evidence="4 5">
    <name type="scientific">Lasiosphaeria miniovina</name>
    <dbReference type="NCBI Taxonomy" id="1954250"/>
    <lineage>
        <taxon>Eukaryota</taxon>
        <taxon>Fungi</taxon>
        <taxon>Dikarya</taxon>
        <taxon>Ascomycota</taxon>
        <taxon>Pezizomycotina</taxon>
        <taxon>Sordariomycetes</taxon>
        <taxon>Sordariomycetidae</taxon>
        <taxon>Sordariales</taxon>
        <taxon>Lasiosphaeriaceae</taxon>
        <taxon>Lasiosphaeria</taxon>
    </lineage>
</organism>
<dbReference type="SUPFAM" id="SSF52540">
    <property type="entry name" value="P-loop containing nucleoside triphosphate hydrolases"/>
    <property type="match status" value="1"/>
</dbReference>
<keyword evidence="5" id="KW-1185">Reference proteome</keyword>
<dbReference type="Gene3D" id="3.40.50.300">
    <property type="entry name" value="P-loop containing nucleotide triphosphate hydrolases"/>
    <property type="match status" value="1"/>
</dbReference>
<feature type="domain" description="ABC transporter" evidence="3">
    <location>
        <begin position="57"/>
        <end position="102"/>
    </location>
</feature>
<name>A0AA40AX36_9PEZI</name>
<evidence type="ECO:0000256" key="2">
    <source>
        <dbReference type="SAM" id="Phobius"/>
    </source>
</evidence>
<reference evidence="4" key="1">
    <citation type="submission" date="2023-06" db="EMBL/GenBank/DDBJ databases">
        <title>Genome-scale phylogeny and comparative genomics of the fungal order Sordariales.</title>
        <authorList>
            <consortium name="Lawrence Berkeley National Laboratory"/>
            <person name="Hensen N."/>
            <person name="Bonometti L."/>
            <person name="Westerberg I."/>
            <person name="Brannstrom I.O."/>
            <person name="Guillou S."/>
            <person name="Cros-Aarteil S."/>
            <person name="Calhoun S."/>
            <person name="Haridas S."/>
            <person name="Kuo A."/>
            <person name="Mondo S."/>
            <person name="Pangilinan J."/>
            <person name="Riley R."/>
            <person name="LaButti K."/>
            <person name="Andreopoulos B."/>
            <person name="Lipzen A."/>
            <person name="Chen C."/>
            <person name="Yanf M."/>
            <person name="Daum C."/>
            <person name="Ng V."/>
            <person name="Clum A."/>
            <person name="Steindorff A."/>
            <person name="Ohm R."/>
            <person name="Martin F."/>
            <person name="Silar P."/>
            <person name="Natvig D."/>
            <person name="Lalanne C."/>
            <person name="Gautier V."/>
            <person name="Ament-velasquez S.L."/>
            <person name="Kruys A."/>
            <person name="Hutchinson M.I."/>
            <person name="Powell A.J."/>
            <person name="Barry K."/>
            <person name="Miller A.N."/>
            <person name="Grigoriev I.V."/>
            <person name="Debuchy R."/>
            <person name="Gladieux P."/>
            <person name="Thoren M.H."/>
            <person name="Johannesson H."/>
        </authorList>
    </citation>
    <scope>NUCLEOTIDE SEQUENCE</scope>
    <source>
        <strain evidence="4">SMH2392-1A</strain>
    </source>
</reference>
<evidence type="ECO:0000256" key="1">
    <source>
        <dbReference type="ARBA" id="ARBA00022448"/>
    </source>
</evidence>
<sequence>MSAMFWALVGVLRLALVQYTGFIIAVLQMHSWFGWIRWINPANFSAESKDGRRCLLDQVGGWVKPGTLTALMGASGAGKATLLDVLAQRTTVGVVTGDMLVNGSLSGADQRFTQIRYI</sequence>
<evidence type="ECO:0000259" key="3">
    <source>
        <dbReference type="Pfam" id="PF00005"/>
    </source>
</evidence>
<keyword evidence="2" id="KW-1133">Transmembrane helix</keyword>
<dbReference type="RefSeq" id="XP_060299491.1">
    <property type="nucleotide sequence ID" value="XM_060445283.1"/>
</dbReference>
<dbReference type="PANTHER" id="PTHR19241">
    <property type="entry name" value="ATP-BINDING CASSETTE TRANSPORTER"/>
    <property type="match status" value="1"/>
</dbReference>
<comment type="caution">
    <text evidence="4">The sequence shown here is derived from an EMBL/GenBank/DDBJ whole genome shotgun (WGS) entry which is preliminary data.</text>
</comment>
<dbReference type="EMBL" id="JAUIRO010000003">
    <property type="protein sequence ID" value="KAK0723567.1"/>
    <property type="molecule type" value="Genomic_DNA"/>
</dbReference>
<dbReference type="Pfam" id="PF00005">
    <property type="entry name" value="ABC_tran"/>
    <property type="match status" value="1"/>
</dbReference>
<dbReference type="Proteomes" id="UP001172101">
    <property type="component" value="Unassembled WGS sequence"/>
</dbReference>
<proteinExistence type="predicted"/>
<dbReference type="GO" id="GO:0016887">
    <property type="term" value="F:ATP hydrolysis activity"/>
    <property type="evidence" value="ECO:0007669"/>
    <property type="project" value="InterPro"/>
</dbReference>
<dbReference type="InterPro" id="IPR003439">
    <property type="entry name" value="ABC_transporter-like_ATP-bd"/>
</dbReference>
<accession>A0AA40AX36</accession>
<dbReference type="GO" id="GO:0005524">
    <property type="term" value="F:ATP binding"/>
    <property type="evidence" value="ECO:0007669"/>
    <property type="project" value="InterPro"/>
</dbReference>
<dbReference type="InterPro" id="IPR027417">
    <property type="entry name" value="P-loop_NTPase"/>
</dbReference>
<dbReference type="GeneID" id="85328553"/>
<feature type="transmembrane region" description="Helical" evidence="2">
    <location>
        <begin position="6"/>
        <end position="27"/>
    </location>
</feature>
<evidence type="ECO:0000313" key="5">
    <source>
        <dbReference type="Proteomes" id="UP001172101"/>
    </source>
</evidence>
<keyword evidence="2" id="KW-0472">Membrane</keyword>